<organism evidence="4">
    <name type="scientific">Rodentolepis nana</name>
    <name type="common">Dwarf tapeworm</name>
    <name type="synonym">Hymenolepis nana</name>
    <dbReference type="NCBI Taxonomy" id="102285"/>
    <lineage>
        <taxon>Eukaryota</taxon>
        <taxon>Metazoa</taxon>
        <taxon>Spiralia</taxon>
        <taxon>Lophotrochozoa</taxon>
        <taxon>Platyhelminthes</taxon>
        <taxon>Cestoda</taxon>
        <taxon>Eucestoda</taxon>
        <taxon>Cyclophyllidea</taxon>
        <taxon>Hymenolepididae</taxon>
        <taxon>Rodentolepis</taxon>
    </lineage>
</organism>
<evidence type="ECO:0000313" key="4">
    <source>
        <dbReference type="WBParaSite" id="HNAJ_0000612601-mRNA-1"/>
    </source>
</evidence>
<name>A0A0R3TGD5_RODNA</name>
<gene>
    <name evidence="2" type="ORF">HNAJ_LOCUS6120</name>
</gene>
<sequence length="72" mass="7817">MTAETEVKDAPEATVNAPATEVEKEAPKEPSLPKQTKCVILTGFGGPKYFRVQQKDQKTVGKGEVAIDVEAW</sequence>
<evidence type="ECO:0000313" key="2">
    <source>
        <dbReference type="EMBL" id="VDO01980.1"/>
    </source>
</evidence>
<accession>A0A0R3TGD5</accession>
<protein>
    <submittedName>
        <fullName evidence="4">PTMS</fullName>
    </submittedName>
</protein>
<feature type="region of interest" description="Disordered" evidence="1">
    <location>
        <begin position="1"/>
        <end position="33"/>
    </location>
</feature>
<dbReference type="OrthoDB" id="6287528at2759"/>
<evidence type="ECO:0000256" key="1">
    <source>
        <dbReference type="SAM" id="MobiDB-lite"/>
    </source>
</evidence>
<dbReference type="EMBL" id="UZAE01006090">
    <property type="protein sequence ID" value="VDO01980.1"/>
    <property type="molecule type" value="Genomic_DNA"/>
</dbReference>
<proteinExistence type="predicted"/>
<feature type="compositionally biased region" description="Basic and acidic residues" evidence="1">
    <location>
        <begin position="1"/>
        <end position="11"/>
    </location>
</feature>
<dbReference type="AlphaFoldDB" id="A0A0R3TGD5"/>
<reference evidence="4" key="1">
    <citation type="submission" date="2017-02" db="UniProtKB">
        <authorList>
            <consortium name="WormBaseParasite"/>
        </authorList>
    </citation>
    <scope>IDENTIFICATION</scope>
</reference>
<keyword evidence="3" id="KW-1185">Reference proteome</keyword>
<dbReference type="WBParaSite" id="HNAJ_0000612601-mRNA-1">
    <property type="protein sequence ID" value="HNAJ_0000612601-mRNA-1"/>
    <property type="gene ID" value="HNAJ_0000612601"/>
</dbReference>
<reference evidence="2 3" key="2">
    <citation type="submission" date="2018-11" db="EMBL/GenBank/DDBJ databases">
        <authorList>
            <consortium name="Pathogen Informatics"/>
        </authorList>
    </citation>
    <scope>NUCLEOTIDE SEQUENCE [LARGE SCALE GENOMIC DNA]</scope>
</reference>
<dbReference type="Proteomes" id="UP000278807">
    <property type="component" value="Unassembled WGS sequence"/>
</dbReference>
<evidence type="ECO:0000313" key="3">
    <source>
        <dbReference type="Proteomes" id="UP000278807"/>
    </source>
</evidence>